<gene>
    <name evidence="2" type="ORF">KR093_004260</name>
</gene>
<feature type="region of interest" description="Disordered" evidence="1">
    <location>
        <begin position="446"/>
        <end position="473"/>
    </location>
</feature>
<organism evidence="2 3">
    <name type="scientific">Drosophila rubida</name>
    <dbReference type="NCBI Taxonomy" id="30044"/>
    <lineage>
        <taxon>Eukaryota</taxon>
        <taxon>Metazoa</taxon>
        <taxon>Ecdysozoa</taxon>
        <taxon>Arthropoda</taxon>
        <taxon>Hexapoda</taxon>
        <taxon>Insecta</taxon>
        <taxon>Pterygota</taxon>
        <taxon>Neoptera</taxon>
        <taxon>Endopterygota</taxon>
        <taxon>Diptera</taxon>
        <taxon>Brachycera</taxon>
        <taxon>Muscomorpha</taxon>
        <taxon>Ephydroidea</taxon>
        <taxon>Drosophilidae</taxon>
        <taxon>Drosophila</taxon>
    </lineage>
</organism>
<feature type="region of interest" description="Disordered" evidence="1">
    <location>
        <begin position="359"/>
        <end position="391"/>
    </location>
</feature>
<feature type="region of interest" description="Disordered" evidence="1">
    <location>
        <begin position="503"/>
        <end position="522"/>
    </location>
</feature>
<feature type="region of interest" description="Disordered" evidence="1">
    <location>
        <begin position="596"/>
        <end position="641"/>
    </location>
</feature>
<feature type="compositionally biased region" description="Low complexity" evidence="1">
    <location>
        <begin position="378"/>
        <end position="390"/>
    </location>
</feature>
<dbReference type="EMBL" id="JAJJHW010000095">
    <property type="protein sequence ID" value="KAH8387045.1"/>
    <property type="molecule type" value="Genomic_DNA"/>
</dbReference>
<sequence>MPIQRRNSLRNHRDAAHPYINRTHFNPTHEPPRGWMNEELSLGLAERYSQVKQHMLDLLNGQSRIFKSIARHGAFKNGQLPTSATSVAIIRGFLLDCERDRELMHRQRRNLARMASEAYHAMIEGHNMPTNAFHAFEHLRDGTESQFEHDVMHGILAGPPQLLELLQSVRLLARHVQQRPATVLDRIMRNRQELNGHRFSPFGQPIVLQKNFAASVPTDSEPIWNDLFANMPVPPPDSDYASTTELQLVAAASSIPALPPAAASSSIPDSQLALPSSASFEQSELLLAIAAPPSSASQETSPTSPTESLTAQAASESPAASAALESEMASEPTERLSTRDYVQRQFELAFQRHQERLALENETASESSESVTPTSDGSQSPTSTESPTTPADTLAYVQRRFELAFQENQRNRSASESQPPVSAERLATRAATVAYVQRQFELAFENQRNRSSSESVTPASSDSQMSTSSSGSQITSVYNPLYVERQMAAATLESQLDSPASAREVAAASAESQNAAASTETQLARVENQLTRAVPDNNAAREFRGSQVARSFTDGSMSRAFTGSQLGRFFSDSDYNTVRERPSATNLIVTFGRFEESESSAESVSSAEPASSEDSAASEYSETEVSSDTTEEREEPRTNVSIEAIVIVRQVESDILSDQE</sequence>
<feature type="compositionally biased region" description="Low complexity" evidence="1">
    <location>
        <begin position="460"/>
        <end position="473"/>
    </location>
</feature>
<feature type="compositionally biased region" description="Low complexity" evidence="1">
    <location>
        <begin position="600"/>
        <end position="628"/>
    </location>
</feature>
<evidence type="ECO:0000313" key="3">
    <source>
        <dbReference type="Proteomes" id="UP001200034"/>
    </source>
</evidence>
<feature type="compositionally biased region" description="Polar residues" evidence="1">
    <location>
        <begin position="449"/>
        <end position="459"/>
    </location>
</feature>
<evidence type="ECO:0000256" key="1">
    <source>
        <dbReference type="SAM" id="MobiDB-lite"/>
    </source>
</evidence>
<keyword evidence="3" id="KW-1185">Reference proteome</keyword>
<name>A0AAD4KA23_9MUSC</name>
<feature type="compositionally biased region" description="Polar residues" evidence="1">
    <location>
        <begin position="406"/>
        <end position="420"/>
    </location>
</feature>
<dbReference type="Proteomes" id="UP001200034">
    <property type="component" value="Unassembled WGS sequence"/>
</dbReference>
<feature type="region of interest" description="Disordered" evidence="1">
    <location>
        <begin position="291"/>
        <end position="338"/>
    </location>
</feature>
<feature type="compositionally biased region" description="Polar residues" evidence="1">
    <location>
        <begin position="362"/>
        <end position="377"/>
    </location>
</feature>
<accession>A0AAD4KA23</accession>
<protein>
    <submittedName>
        <fullName evidence="2">Uncharacterized protein</fullName>
    </submittedName>
</protein>
<feature type="compositionally biased region" description="Low complexity" evidence="1">
    <location>
        <begin position="503"/>
        <end position="518"/>
    </location>
</feature>
<feature type="region of interest" description="Disordered" evidence="1">
    <location>
        <begin position="406"/>
        <end position="425"/>
    </location>
</feature>
<feature type="compositionally biased region" description="Low complexity" evidence="1">
    <location>
        <begin position="291"/>
        <end position="331"/>
    </location>
</feature>
<reference evidence="2" key="1">
    <citation type="journal article" date="2021" name="Mol. Ecol. Resour.">
        <title>Phylogenomic analyses of the genus Drosophila reveals genomic signals of climate adaptation.</title>
        <authorList>
            <person name="Li F."/>
            <person name="Rane R.V."/>
            <person name="Luria V."/>
            <person name="Xiong Z."/>
            <person name="Chen J."/>
            <person name="Li Z."/>
            <person name="Catullo R.A."/>
            <person name="Griffin P.C."/>
            <person name="Schiffer M."/>
            <person name="Pearce S."/>
            <person name="Lee S.F."/>
            <person name="McElroy K."/>
            <person name="Stocker A."/>
            <person name="Shirriffs J."/>
            <person name="Cockerell F."/>
            <person name="Coppin C."/>
            <person name="Sgro C.M."/>
            <person name="Karger A."/>
            <person name="Cain J.W."/>
            <person name="Weber J.A."/>
            <person name="Santpere G."/>
            <person name="Kirschner M.W."/>
            <person name="Hoffmann A.A."/>
            <person name="Oakeshott J.G."/>
            <person name="Zhang G."/>
        </authorList>
    </citation>
    <scope>NUCLEOTIDE SEQUENCE</scope>
    <source>
        <strain evidence="2">BGI-SZ-2011g</strain>
    </source>
</reference>
<evidence type="ECO:0000313" key="2">
    <source>
        <dbReference type="EMBL" id="KAH8387045.1"/>
    </source>
</evidence>
<dbReference type="AlphaFoldDB" id="A0AAD4KA23"/>
<proteinExistence type="predicted"/>
<comment type="caution">
    <text evidence="2">The sequence shown here is derived from an EMBL/GenBank/DDBJ whole genome shotgun (WGS) entry which is preliminary data.</text>
</comment>